<evidence type="ECO:0000256" key="4">
    <source>
        <dbReference type="SAM" id="MobiDB-lite"/>
    </source>
</evidence>
<dbReference type="SUPFAM" id="SSF48403">
    <property type="entry name" value="Ankyrin repeat"/>
    <property type="match status" value="1"/>
</dbReference>
<keyword evidence="2 3" id="KW-0040">ANK repeat</keyword>
<dbReference type="InterPro" id="IPR002110">
    <property type="entry name" value="Ankyrin_rpt"/>
</dbReference>
<dbReference type="Gene3D" id="1.25.40.20">
    <property type="entry name" value="Ankyrin repeat-containing domain"/>
    <property type="match status" value="2"/>
</dbReference>
<evidence type="ECO:0000313" key="5">
    <source>
        <dbReference type="EMBL" id="CEM43612.1"/>
    </source>
</evidence>
<dbReference type="PANTHER" id="PTHR24126:SF14">
    <property type="entry name" value="ANK_REP_REGION DOMAIN-CONTAINING PROTEIN"/>
    <property type="match status" value="1"/>
</dbReference>
<keyword evidence="1" id="KW-0677">Repeat</keyword>
<evidence type="ECO:0000256" key="1">
    <source>
        <dbReference type="ARBA" id="ARBA00022737"/>
    </source>
</evidence>
<dbReference type="PROSITE" id="PS50297">
    <property type="entry name" value="ANK_REP_REGION"/>
    <property type="match status" value="3"/>
</dbReference>
<feature type="repeat" description="ANK" evidence="3">
    <location>
        <begin position="134"/>
        <end position="166"/>
    </location>
</feature>
<evidence type="ECO:0000256" key="2">
    <source>
        <dbReference type="ARBA" id="ARBA00023043"/>
    </source>
</evidence>
<feature type="region of interest" description="Disordered" evidence="4">
    <location>
        <begin position="1"/>
        <end position="65"/>
    </location>
</feature>
<dbReference type="SMART" id="SM00248">
    <property type="entry name" value="ANK"/>
    <property type="match status" value="4"/>
</dbReference>
<accession>A0A0G4HI08</accession>
<name>A0A0G4HI08_9ALVE</name>
<dbReference type="InterPro" id="IPR036770">
    <property type="entry name" value="Ankyrin_rpt-contain_sf"/>
</dbReference>
<organism evidence="5">
    <name type="scientific">Chromera velia CCMP2878</name>
    <dbReference type="NCBI Taxonomy" id="1169474"/>
    <lineage>
        <taxon>Eukaryota</taxon>
        <taxon>Sar</taxon>
        <taxon>Alveolata</taxon>
        <taxon>Colpodellida</taxon>
        <taxon>Chromeraceae</taxon>
        <taxon>Chromera</taxon>
    </lineage>
</organism>
<dbReference type="EMBL" id="CDMZ01002724">
    <property type="protein sequence ID" value="CEM43612.1"/>
    <property type="molecule type" value="Genomic_DNA"/>
</dbReference>
<feature type="compositionally biased region" description="Basic and acidic residues" evidence="4">
    <location>
        <begin position="34"/>
        <end position="65"/>
    </location>
</feature>
<dbReference type="Pfam" id="PF12796">
    <property type="entry name" value="Ank_2"/>
    <property type="match status" value="2"/>
</dbReference>
<sequence length="269" mass="28670">MSTVLQCPGPLQTNEVSGENGGGARGVVGQGVEPPDHLHEEQEGEEQTNKRQKINELRQRREPPVDSRTLFETIKKGEPRELEDVLRQGVNIKERDPNGLSVLHLALQRDPASPEIVKLLVEAGADVNATVGKDGLSVFHMAACSASPEVVKMLVEAGADVNAVGQPIDSESLVRRPVLHHAVTLASPKTVQVLLEAGADVNAVSKDGFAVLYLAAAHAYPEVVKMLLEAGADVNAMASVPDSLLFLSCARRLPFSLNCCKRNTGGSVP</sequence>
<proteinExistence type="predicted"/>
<dbReference type="VEuPathDB" id="CryptoDB:Cvel_6891"/>
<feature type="repeat" description="ANK" evidence="3">
    <location>
        <begin position="179"/>
        <end position="206"/>
    </location>
</feature>
<feature type="compositionally biased region" description="Gly residues" evidence="4">
    <location>
        <begin position="19"/>
        <end position="29"/>
    </location>
</feature>
<dbReference type="PROSITE" id="PS50088">
    <property type="entry name" value="ANK_REPEAT"/>
    <property type="match status" value="4"/>
</dbReference>
<protein>
    <submittedName>
        <fullName evidence="5">Uncharacterized protein</fullName>
    </submittedName>
</protein>
<evidence type="ECO:0000256" key="3">
    <source>
        <dbReference type="PROSITE-ProRule" id="PRU00023"/>
    </source>
</evidence>
<dbReference type="AlphaFoldDB" id="A0A0G4HI08"/>
<dbReference type="PhylomeDB" id="A0A0G4HI08"/>
<reference evidence="5" key="1">
    <citation type="submission" date="2014-11" db="EMBL/GenBank/DDBJ databases">
        <authorList>
            <person name="Otto D Thomas"/>
            <person name="Naeem Raeece"/>
        </authorList>
    </citation>
    <scope>NUCLEOTIDE SEQUENCE</scope>
</reference>
<feature type="repeat" description="ANK" evidence="3">
    <location>
        <begin position="98"/>
        <end position="132"/>
    </location>
</feature>
<dbReference type="PRINTS" id="PR01415">
    <property type="entry name" value="ANKYRIN"/>
</dbReference>
<dbReference type="PANTHER" id="PTHR24126">
    <property type="entry name" value="ANKYRIN REPEAT, PH AND SEC7 DOMAIN CONTAINING PROTEIN SECG-RELATED"/>
    <property type="match status" value="1"/>
</dbReference>
<feature type="repeat" description="ANK" evidence="3">
    <location>
        <begin position="207"/>
        <end position="239"/>
    </location>
</feature>
<gene>
    <name evidence="5" type="ORF">Cvel_6891</name>
</gene>